<gene>
    <name evidence="1" type="ORF">GQ607_009534</name>
</gene>
<evidence type="ECO:0000313" key="1">
    <source>
        <dbReference type="EMBL" id="KAF0323195.1"/>
    </source>
</evidence>
<organism evidence="1 2">
    <name type="scientific">Colletotrichum asianum</name>
    <dbReference type="NCBI Taxonomy" id="702518"/>
    <lineage>
        <taxon>Eukaryota</taxon>
        <taxon>Fungi</taxon>
        <taxon>Dikarya</taxon>
        <taxon>Ascomycota</taxon>
        <taxon>Pezizomycotina</taxon>
        <taxon>Sordariomycetes</taxon>
        <taxon>Hypocreomycetidae</taxon>
        <taxon>Glomerellales</taxon>
        <taxon>Glomerellaceae</taxon>
        <taxon>Colletotrichum</taxon>
        <taxon>Colletotrichum gloeosporioides species complex</taxon>
    </lineage>
</organism>
<comment type="caution">
    <text evidence="1">The sequence shown here is derived from an EMBL/GenBank/DDBJ whole genome shotgun (WGS) entry which is preliminary data.</text>
</comment>
<name>A0A8H3WBM7_9PEZI</name>
<protein>
    <submittedName>
        <fullName evidence="1">Uncharacterized protein</fullName>
    </submittedName>
</protein>
<dbReference type="Proteomes" id="UP000434172">
    <property type="component" value="Unassembled WGS sequence"/>
</dbReference>
<reference evidence="1 2" key="1">
    <citation type="submission" date="2019-12" db="EMBL/GenBank/DDBJ databases">
        <title>A genome sequence resource for the geographically widespread anthracnose pathogen Colletotrichum asianum.</title>
        <authorList>
            <person name="Meng Y."/>
        </authorList>
    </citation>
    <scope>NUCLEOTIDE SEQUENCE [LARGE SCALE GENOMIC DNA]</scope>
    <source>
        <strain evidence="1 2">ICMP 18580</strain>
    </source>
</reference>
<evidence type="ECO:0000313" key="2">
    <source>
        <dbReference type="Proteomes" id="UP000434172"/>
    </source>
</evidence>
<sequence>MPITAICLSFCPRIQNRLQHPLLCIVEPPQITPDRSFVTAIQHGWAPACRRHPCRPRPKSGTRCQARGSSVISHFLVVAL</sequence>
<keyword evidence="2" id="KW-1185">Reference proteome</keyword>
<accession>A0A8H3WBM7</accession>
<dbReference type="AlphaFoldDB" id="A0A8H3WBM7"/>
<proteinExistence type="predicted"/>
<dbReference type="EMBL" id="WOWK01000054">
    <property type="protein sequence ID" value="KAF0323195.1"/>
    <property type="molecule type" value="Genomic_DNA"/>
</dbReference>